<name>A0ABT5LZ57_9GAMM</name>
<organism evidence="2 3">
    <name type="scientific">Xenorhabdus anantnagensis</name>
    <dbReference type="NCBI Taxonomy" id="3025875"/>
    <lineage>
        <taxon>Bacteria</taxon>
        <taxon>Pseudomonadati</taxon>
        <taxon>Pseudomonadota</taxon>
        <taxon>Gammaproteobacteria</taxon>
        <taxon>Enterobacterales</taxon>
        <taxon>Morganellaceae</taxon>
        <taxon>Xenorhabdus</taxon>
    </lineage>
</organism>
<evidence type="ECO:0000313" key="2">
    <source>
        <dbReference type="EMBL" id="MDC9599028.1"/>
    </source>
</evidence>
<comment type="caution">
    <text evidence="2">The sequence shown here is derived from an EMBL/GenBank/DDBJ whole genome shotgun (WGS) entry which is preliminary data.</text>
</comment>
<dbReference type="Pfam" id="PF05766">
    <property type="entry name" value="NinG"/>
    <property type="match status" value="1"/>
</dbReference>
<protein>
    <submittedName>
        <fullName evidence="2">Recombination protein NinG</fullName>
    </submittedName>
</protein>
<feature type="region of interest" description="Disordered" evidence="1">
    <location>
        <begin position="37"/>
        <end position="63"/>
    </location>
</feature>
<dbReference type="InterPro" id="IPR008713">
    <property type="entry name" value="Phage_lambda_NinG"/>
</dbReference>
<proteinExistence type="predicted"/>
<accession>A0ABT5LZ57</accession>
<evidence type="ECO:0000313" key="3">
    <source>
        <dbReference type="Proteomes" id="UP001220225"/>
    </source>
</evidence>
<dbReference type="Proteomes" id="UP001220225">
    <property type="component" value="Unassembled WGS sequence"/>
</dbReference>
<keyword evidence="3" id="KW-1185">Reference proteome</keyword>
<dbReference type="EMBL" id="JAQRFN010000072">
    <property type="protein sequence ID" value="MDC9599028.1"/>
    <property type="molecule type" value="Genomic_DNA"/>
</dbReference>
<sequence>MKKKLRRRKCKICREWFHPRYDNIEWCSPEHGAELAVKKRSRDREKAEQKLQRERRQKEIADRDKLKTRRLAVKPRSYWIQQAQRAVNAYIRERDRDLPCVSCGTYTSAQWDAGHYRTTAAAPQLRFDERNIHKQCVVCNQHKSGNLVPYRVELIRRMGLEPVEAIESNHDRHRWTIEECKVIRDEYREKLKELKREAA</sequence>
<dbReference type="RefSeq" id="WP_273577706.1">
    <property type="nucleotide sequence ID" value="NZ_JAQRFN010000072.1"/>
</dbReference>
<gene>
    <name evidence="2" type="ORF">PSI14_19875</name>
</gene>
<evidence type="ECO:0000256" key="1">
    <source>
        <dbReference type="SAM" id="MobiDB-lite"/>
    </source>
</evidence>
<reference evidence="2 3" key="1">
    <citation type="submission" date="2023-02" db="EMBL/GenBank/DDBJ databases">
        <title>Entomopathogenic bacteria.</title>
        <authorList>
            <person name="Machado R.A."/>
        </authorList>
    </citation>
    <scope>NUCLEOTIDE SEQUENCE [LARGE SCALE GENOMIC DNA]</scope>
    <source>
        <strain evidence="2 3">XENO-2</strain>
    </source>
</reference>